<sequence length="166" mass="17780">MTESSYYYGGEYDDADKPGVNARTLWFGGLATALVAALTAVLAVLVVEGVFDLPVLAPSNAEGAIDHVGALWLAMFAAIGALVATALAHVLLMFAPRPMAFCGWIIALITAFLVVWPFTIALRLETQIANAAIYLVIGIAIGSLITSMANRAVRRHPQYPHQYPHQ</sequence>
<dbReference type="Proteomes" id="UP000320876">
    <property type="component" value="Unassembled WGS sequence"/>
</dbReference>
<keyword evidence="3" id="KW-1185">Reference proteome</keyword>
<dbReference type="RefSeq" id="WP_141995498.1">
    <property type="nucleotide sequence ID" value="NZ_VFML01000001.1"/>
</dbReference>
<evidence type="ECO:0000313" key="3">
    <source>
        <dbReference type="Proteomes" id="UP000320876"/>
    </source>
</evidence>
<feature type="transmembrane region" description="Helical" evidence="1">
    <location>
        <begin position="128"/>
        <end position="149"/>
    </location>
</feature>
<comment type="caution">
    <text evidence="2">The sequence shown here is derived from an EMBL/GenBank/DDBJ whole genome shotgun (WGS) entry which is preliminary data.</text>
</comment>
<feature type="transmembrane region" description="Helical" evidence="1">
    <location>
        <begin position="25"/>
        <end position="51"/>
    </location>
</feature>
<proteinExistence type="predicted"/>
<feature type="transmembrane region" description="Helical" evidence="1">
    <location>
        <begin position="71"/>
        <end position="94"/>
    </location>
</feature>
<keyword evidence="1" id="KW-0472">Membrane</keyword>
<accession>A0A542DC02</accession>
<evidence type="ECO:0000256" key="1">
    <source>
        <dbReference type="SAM" id="Phobius"/>
    </source>
</evidence>
<name>A0A542DC02_AMYCI</name>
<reference evidence="2 3" key="1">
    <citation type="submission" date="2019-06" db="EMBL/GenBank/DDBJ databases">
        <title>Sequencing the genomes of 1000 actinobacteria strains.</title>
        <authorList>
            <person name="Klenk H.-P."/>
        </authorList>
    </citation>
    <scope>NUCLEOTIDE SEQUENCE [LARGE SCALE GENOMIC DNA]</scope>
    <source>
        <strain evidence="2 3">DSM 45679</strain>
    </source>
</reference>
<dbReference type="Pfam" id="PF19545">
    <property type="entry name" value="DUF6069"/>
    <property type="match status" value="1"/>
</dbReference>
<dbReference type="EMBL" id="VFML01000001">
    <property type="protein sequence ID" value="TQJ00587.1"/>
    <property type="molecule type" value="Genomic_DNA"/>
</dbReference>
<keyword evidence="1" id="KW-1133">Transmembrane helix</keyword>
<gene>
    <name evidence="2" type="ORF">FB471_0220</name>
</gene>
<keyword evidence="1" id="KW-0812">Transmembrane</keyword>
<dbReference type="OrthoDB" id="4868427at2"/>
<feature type="transmembrane region" description="Helical" evidence="1">
    <location>
        <begin position="101"/>
        <end position="122"/>
    </location>
</feature>
<dbReference type="InterPro" id="IPR045713">
    <property type="entry name" value="DUF6069"/>
</dbReference>
<dbReference type="AlphaFoldDB" id="A0A542DC02"/>
<organism evidence="2 3">
    <name type="scientific">Amycolatopsis cihanbeyliensis</name>
    <dbReference type="NCBI Taxonomy" id="1128664"/>
    <lineage>
        <taxon>Bacteria</taxon>
        <taxon>Bacillati</taxon>
        <taxon>Actinomycetota</taxon>
        <taxon>Actinomycetes</taxon>
        <taxon>Pseudonocardiales</taxon>
        <taxon>Pseudonocardiaceae</taxon>
        <taxon>Amycolatopsis</taxon>
    </lineage>
</organism>
<evidence type="ECO:0000313" key="2">
    <source>
        <dbReference type="EMBL" id="TQJ00587.1"/>
    </source>
</evidence>
<protein>
    <submittedName>
        <fullName evidence="2">Uncharacterized protein</fullName>
    </submittedName>
</protein>